<keyword evidence="3" id="KW-1185">Reference proteome</keyword>
<evidence type="ECO:0000313" key="2">
    <source>
        <dbReference type="EMBL" id="QZN99330.1"/>
    </source>
</evidence>
<reference evidence="2" key="1">
    <citation type="submission" date="2021-08" db="EMBL/GenBank/DDBJ databases">
        <authorList>
            <person name="Zhang H."/>
            <person name="Xu M."/>
            <person name="Yu Z."/>
            <person name="Yang L."/>
            <person name="Cai Y."/>
        </authorList>
    </citation>
    <scope>NUCLEOTIDE SEQUENCE</scope>
    <source>
        <strain evidence="2">CHL1</strain>
    </source>
</reference>
<dbReference type="RefSeq" id="WP_261402386.1">
    <property type="nucleotide sequence ID" value="NZ_CP081869.1"/>
</dbReference>
<sequence>MRCTDKACGSERVFCLIQVRGAQDAKAGQPVSQAAAEEFGAGVIRNSPKEMAADYVTLQREDLRAPSRPLGGPQGRGRAGLAALRPVPHQRRKAPRRLQLRFADGEMGRKQA</sequence>
<feature type="region of interest" description="Disordered" evidence="1">
    <location>
        <begin position="65"/>
        <end position="112"/>
    </location>
</feature>
<evidence type="ECO:0000256" key="1">
    <source>
        <dbReference type="SAM" id="MobiDB-lite"/>
    </source>
</evidence>
<dbReference type="EMBL" id="CP081869">
    <property type="protein sequence ID" value="QZN99330.1"/>
    <property type="molecule type" value="Genomic_DNA"/>
</dbReference>
<protein>
    <submittedName>
        <fullName evidence="2">Uncharacterized protein</fullName>
    </submittedName>
</protein>
<feature type="compositionally biased region" description="Basic and acidic residues" evidence="1">
    <location>
        <begin position="103"/>
        <end position="112"/>
    </location>
</feature>
<feature type="compositionally biased region" description="Basic residues" evidence="1">
    <location>
        <begin position="88"/>
        <end position="99"/>
    </location>
</feature>
<dbReference type="Proteomes" id="UP000825701">
    <property type="component" value="Chromosome"/>
</dbReference>
<accession>A0A9E6RDW6</accession>
<organism evidence="2 3">
    <name type="scientific">Chenggangzhangella methanolivorans</name>
    <dbReference type="NCBI Taxonomy" id="1437009"/>
    <lineage>
        <taxon>Bacteria</taxon>
        <taxon>Pseudomonadati</taxon>
        <taxon>Pseudomonadota</taxon>
        <taxon>Alphaproteobacteria</taxon>
        <taxon>Hyphomicrobiales</taxon>
        <taxon>Methylopilaceae</taxon>
        <taxon>Chenggangzhangella</taxon>
    </lineage>
</organism>
<name>A0A9E6RDW6_9HYPH</name>
<evidence type="ECO:0000313" key="3">
    <source>
        <dbReference type="Proteomes" id="UP000825701"/>
    </source>
</evidence>
<proteinExistence type="predicted"/>
<gene>
    <name evidence="2" type="ORF">K6K41_21495</name>
</gene>
<dbReference type="AlphaFoldDB" id="A0A9E6RDW6"/>
<dbReference type="KEGG" id="cmet:K6K41_21495"/>